<proteinExistence type="predicted"/>
<dbReference type="eggNOG" id="COG1409">
    <property type="taxonomic scope" value="Bacteria"/>
</dbReference>
<comment type="caution">
    <text evidence="3">The sequence shown here is derived from an EMBL/GenBank/DDBJ whole genome shotgun (WGS) entry which is preliminary data.</text>
</comment>
<evidence type="ECO:0000313" key="4">
    <source>
        <dbReference type="Proteomes" id="UP000028730"/>
    </source>
</evidence>
<sequence length="516" mass="56279">MTEKLRAEQLSARHADDSASSRPRIQPAQAWDTRPVSISARLGRLQFHDSGKFRVLVFADVQDGPNLNTDTTRLMEASLDAARPDVVIFTGNQIAGYDEAYADTFRKRTWTSQGWAVSPAALRKRADDHDKLRDKVRGFIAQLVAPLVRRGIPWAVTYGNHDFQCGLSCAEQDAIYREFPGCLNPEPDTSGLHGTGLGAGLSSVNAKQAASVDEADAVTVVNCENQDRNNRTQAAVEASGDSNGRASYNPAAEAYAFGHPRRQPGSGLPDQLIYPCEPGTFALPVSDVTHSRTVLGLVVLNSGDYGKLGGYAAPSPRSMDFLRVVPKAFGVESMVFQHIPLPQYYDLLKEVPANAAHAVEGYRTYAGRTFVIDEAKTDPGSFLGEGVSCPDMDMGEFSILTGAHAYFAVLAGHDHRNRFVGRSGGLTMMATPTCGFGSYGPAPTQRASRLLEFDIRHPYEPRTQLFEFGEFVGKPKAHGAYTFDLNGARDIAHEGTDLLRKPSFIAQVLRKFHLKK</sequence>
<keyword evidence="4" id="KW-1185">Reference proteome</keyword>
<feature type="domain" description="Calcineurin-like phosphoesterase" evidence="2">
    <location>
        <begin position="53"/>
        <end position="166"/>
    </location>
</feature>
<accession>A0A080N4P8</accession>
<dbReference type="PANTHER" id="PTHR32440:SF11">
    <property type="entry name" value="METALLOPHOSPHOESTERASE DOMAIN-CONTAINING PROTEIN"/>
    <property type="match status" value="1"/>
</dbReference>
<dbReference type="OrthoDB" id="9816081at2"/>
<feature type="region of interest" description="Disordered" evidence="1">
    <location>
        <begin position="1"/>
        <end position="30"/>
    </location>
</feature>
<dbReference type="PANTHER" id="PTHR32440">
    <property type="entry name" value="PHOSPHATASE DCR2-RELATED-RELATED"/>
    <property type="match status" value="1"/>
</dbReference>
<dbReference type="Gene3D" id="3.60.21.10">
    <property type="match status" value="1"/>
</dbReference>
<dbReference type="InterPro" id="IPR004843">
    <property type="entry name" value="Calcineurin-like_PHP"/>
</dbReference>
<dbReference type="STRING" id="1341695.BBOMB_0984"/>
<dbReference type="GO" id="GO:0005737">
    <property type="term" value="C:cytoplasm"/>
    <property type="evidence" value="ECO:0007669"/>
    <property type="project" value="TreeGrafter"/>
</dbReference>
<dbReference type="RefSeq" id="WP_081867302.1">
    <property type="nucleotide sequence ID" value="NZ_ATLK01000001.1"/>
</dbReference>
<dbReference type="GO" id="GO:0016788">
    <property type="term" value="F:hydrolase activity, acting on ester bonds"/>
    <property type="evidence" value="ECO:0007669"/>
    <property type="project" value="TreeGrafter"/>
</dbReference>
<gene>
    <name evidence="3" type="ORF">BBOMB_0984</name>
</gene>
<dbReference type="Proteomes" id="UP000028730">
    <property type="component" value="Unassembled WGS sequence"/>
</dbReference>
<evidence type="ECO:0000256" key="1">
    <source>
        <dbReference type="SAM" id="MobiDB-lite"/>
    </source>
</evidence>
<evidence type="ECO:0000313" key="3">
    <source>
        <dbReference type="EMBL" id="KFF31600.1"/>
    </source>
</evidence>
<organism evidence="3 4">
    <name type="scientific">Bifidobacterium bombi DSM 19703</name>
    <dbReference type="NCBI Taxonomy" id="1341695"/>
    <lineage>
        <taxon>Bacteria</taxon>
        <taxon>Bacillati</taxon>
        <taxon>Actinomycetota</taxon>
        <taxon>Actinomycetes</taxon>
        <taxon>Bifidobacteriales</taxon>
        <taxon>Bifidobacteriaceae</taxon>
        <taxon>Bifidobacterium</taxon>
    </lineage>
</organism>
<dbReference type="EMBL" id="ATLK01000001">
    <property type="protein sequence ID" value="KFF31600.1"/>
    <property type="molecule type" value="Genomic_DNA"/>
</dbReference>
<name>A0A080N4P8_9BIFI</name>
<dbReference type="Pfam" id="PF00149">
    <property type="entry name" value="Metallophos"/>
    <property type="match status" value="1"/>
</dbReference>
<protein>
    <submittedName>
        <fullName evidence="3">Metallophosphoesterase</fullName>
    </submittedName>
</protein>
<dbReference type="InterPro" id="IPR029052">
    <property type="entry name" value="Metallo-depent_PP-like"/>
</dbReference>
<dbReference type="SUPFAM" id="SSF56300">
    <property type="entry name" value="Metallo-dependent phosphatases"/>
    <property type="match status" value="1"/>
</dbReference>
<dbReference type="AlphaFoldDB" id="A0A080N4P8"/>
<evidence type="ECO:0000259" key="2">
    <source>
        <dbReference type="Pfam" id="PF00149"/>
    </source>
</evidence>
<feature type="compositionally biased region" description="Basic and acidic residues" evidence="1">
    <location>
        <begin position="1"/>
        <end position="19"/>
    </location>
</feature>
<reference evidence="3 4" key="1">
    <citation type="journal article" date="2014" name="Appl. Environ. Microbiol.">
        <title>Genomic encyclopedia of type strains of the genus Bifidobacterium.</title>
        <authorList>
            <person name="Milani C."/>
            <person name="Lugli G.A."/>
            <person name="Duranti S."/>
            <person name="Turroni F."/>
            <person name="Bottacini F."/>
            <person name="Mangifesta M."/>
            <person name="Sanchez B."/>
            <person name="Viappiani A."/>
            <person name="Mancabelli L."/>
            <person name="Taminiau B."/>
            <person name="Delcenserie V."/>
            <person name="Barrangou R."/>
            <person name="Margolles A."/>
            <person name="van Sinderen D."/>
            <person name="Ventura M."/>
        </authorList>
    </citation>
    <scope>NUCLEOTIDE SEQUENCE [LARGE SCALE GENOMIC DNA]</scope>
    <source>
        <strain evidence="3 4">DSM 19703</strain>
    </source>
</reference>